<protein>
    <recommendedName>
        <fullName evidence="1">DUF2249 domain-containing protein</fullName>
    </recommendedName>
</protein>
<evidence type="ECO:0000313" key="3">
    <source>
        <dbReference type="Proteomes" id="UP000002071"/>
    </source>
</evidence>
<dbReference type="EMBL" id="CP001687">
    <property type="protein sequence ID" value="ACV10221.1"/>
    <property type="molecule type" value="Genomic_DNA"/>
</dbReference>
<keyword evidence="3" id="KW-1185">Reference proteome</keyword>
<dbReference type="Proteomes" id="UP000002071">
    <property type="component" value="Chromosome"/>
</dbReference>
<organism evidence="2 3">
    <name type="scientific">Halorhabdus utahensis (strain DSM 12940 / JCM 11049 / AX-2)</name>
    <dbReference type="NCBI Taxonomy" id="519442"/>
    <lineage>
        <taxon>Archaea</taxon>
        <taxon>Methanobacteriati</taxon>
        <taxon>Methanobacteriota</taxon>
        <taxon>Stenosarchaea group</taxon>
        <taxon>Halobacteria</taxon>
        <taxon>Halobacteriales</taxon>
        <taxon>Haloarculaceae</taxon>
        <taxon>Halorhabdus</taxon>
    </lineage>
</organism>
<dbReference type="SUPFAM" id="SSF64307">
    <property type="entry name" value="SirA-like"/>
    <property type="match status" value="1"/>
</dbReference>
<dbReference type="eggNOG" id="arCOG03928">
    <property type="taxonomic scope" value="Archaea"/>
</dbReference>
<dbReference type="KEGG" id="hut:Huta_0032"/>
<accession>C7NNJ3</accession>
<evidence type="ECO:0000259" key="1">
    <source>
        <dbReference type="Pfam" id="PF10006"/>
    </source>
</evidence>
<gene>
    <name evidence="2" type="ordered locus">Huta_0032</name>
</gene>
<dbReference type="InterPro" id="IPR018720">
    <property type="entry name" value="DUF2249"/>
</dbReference>
<dbReference type="HOGENOM" id="CLU_146484_1_0_2"/>
<name>C7NNJ3_HALUD</name>
<feature type="domain" description="DUF2249" evidence="1">
    <location>
        <begin position="26"/>
        <end position="94"/>
    </location>
</feature>
<evidence type="ECO:0000313" key="2">
    <source>
        <dbReference type="EMBL" id="ACV10221.1"/>
    </source>
</evidence>
<reference evidence="2 3" key="1">
    <citation type="journal article" date="2009" name="Stand. Genomic Sci.">
        <title>Complete genome sequence of Halorhabdus utahensis type strain (AX-2).</title>
        <authorList>
            <person name="Anderson I."/>
            <person name="Tindall B.J."/>
            <person name="Pomrenke H."/>
            <person name="Goker M."/>
            <person name="Lapidus A."/>
            <person name="Nolan M."/>
            <person name="Copeland A."/>
            <person name="Glavina Del Rio T."/>
            <person name="Chen F."/>
            <person name="Tice H."/>
            <person name="Cheng J.F."/>
            <person name="Lucas S."/>
            <person name="Chertkov O."/>
            <person name="Bruce D."/>
            <person name="Brettin T."/>
            <person name="Detter J.C."/>
            <person name="Han C."/>
            <person name="Goodwin L."/>
            <person name="Land M."/>
            <person name="Hauser L."/>
            <person name="Chang Y.J."/>
            <person name="Jeffries C.D."/>
            <person name="Pitluck S."/>
            <person name="Pati A."/>
            <person name="Mavromatis K."/>
            <person name="Ivanova N."/>
            <person name="Ovchinnikova G."/>
            <person name="Chen A."/>
            <person name="Palaniappan K."/>
            <person name="Chain P."/>
            <person name="Rohde M."/>
            <person name="Bristow J."/>
            <person name="Eisen J.A."/>
            <person name="Markowitz V."/>
            <person name="Hugenholtz P."/>
            <person name="Kyrpides N.C."/>
            <person name="Klenk H.P."/>
        </authorList>
    </citation>
    <scope>NUCLEOTIDE SEQUENCE [LARGE SCALE GENOMIC DNA]</scope>
    <source>
        <strain evidence="3">DSM 12940 / JCM 11049 / AX-2</strain>
    </source>
</reference>
<dbReference type="InterPro" id="IPR036868">
    <property type="entry name" value="TusA-like_sf"/>
</dbReference>
<sequence length="98" mass="10845">MTTGGICSGESLHGHIPEDACMPATTLDLRDVPPPERHPKIHDAFEDLEHGEALEIINDHEPKPLFYEFQAEVDAFDADNYEVACQGEGKFVATLPKK</sequence>
<dbReference type="STRING" id="519442.Huta_0032"/>
<proteinExistence type="predicted"/>
<dbReference type="Pfam" id="PF10006">
    <property type="entry name" value="DUF2249"/>
    <property type="match status" value="1"/>
</dbReference>
<dbReference type="AlphaFoldDB" id="C7NNJ3"/>